<dbReference type="AlphaFoldDB" id="A0A6A6REW5"/>
<evidence type="ECO:0000313" key="3">
    <source>
        <dbReference type="Proteomes" id="UP000799750"/>
    </source>
</evidence>
<evidence type="ECO:0000313" key="2">
    <source>
        <dbReference type="EMBL" id="KAF2502280.1"/>
    </source>
</evidence>
<organism evidence="2 3">
    <name type="scientific">Lophium mytilinum</name>
    <dbReference type="NCBI Taxonomy" id="390894"/>
    <lineage>
        <taxon>Eukaryota</taxon>
        <taxon>Fungi</taxon>
        <taxon>Dikarya</taxon>
        <taxon>Ascomycota</taxon>
        <taxon>Pezizomycotina</taxon>
        <taxon>Dothideomycetes</taxon>
        <taxon>Pleosporomycetidae</taxon>
        <taxon>Mytilinidiales</taxon>
        <taxon>Mytilinidiaceae</taxon>
        <taxon>Lophium</taxon>
    </lineage>
</organism>
<feature type="compositionally biased region" description="Basic and acidic residues" evidence="1">
    <location>
        <begin position="461"/>
        <end position="474"/>
    </location>
</feature>
<keyword evidence="3" id="KW-1185">Reference proteome</keyword>
<proteinExistence type="predicted"/>
<gene>
    <name evidence="2" type="ORF">BU16DRAFT_3940</name>
</gene>
<dbReference type="Proteomes" id="UP000799750">
    <property type="component" value="Unassembled WGS sequence"/>
</dbReference>
<dbReference type="EMBL" id="MU004181">
    <property type="protein sequence ID" value="KAF2502280.1"/>
    <property type="molecule type" value="Genomic_DNA"/>
</dbReference>
<feature type="compositionally biased region" description="Pro residues" evidence="1">
    <location>
        <begin position="405"/>
        <end position="416"/>
    </location>
</feature>
<evidence type="ECO:0000256" key="1">
    <source>
        <dbReference type="SAM" id="MobiDB-lite"/>
    </source>
</evidence>
<feature type="compositionally biased region" description="Polar residues" evidence="1">
    <location>
        <begin position="179"/>
        <end position="192"/>
    </location>
</feature>
<feature type="compositionally biased region" description="Basic and acidic residues" evidence="1">
    <location>
        <begin position="40"/>
        <end position="74"/>
    </location>
</feature>
<feature type="compositionally biased region" description="Polar residues" evidence="1">
    <location>
        <begin position="111"/>
        <end position="129"/>
    </location>
</feature>
<feature type="region of interest" description="Disordered" evidence="1">
    <location>
        <begin position="86"/>
        <end position="209"/>
    </location>
</feature>
<feature type="compositionally biased region" description="Low complexity" evidence="1">
    <location>
        <begin position="432"/>
        <end position="453"/>
    </location>
</feature>
<dbReference type="OrthoDB" id="10634710at2759"/>
<feature type="compositionally biased region" description="Acidic residues" evidence="1">
    <location>
        <begin position="23"/>
        <end position="39"/>
    </location>
</feature>
<protein>
    <submittedName>
        <fullName evidence="2">Uncharacterized protein</fullName>
    </submittedName>
</protein>
<sequence>MARPRNRLGGVQPPSRDPQQDEVMVDADDMAPEFTEDTQESERERSSTPSDNPDRREGERESTPAPSEYRDWRDASWQRLGTNLEQAIDTETVDEDGGIALDRAPLHPSLLPSQPMESVESTQPHSSRWTIGDHVQSISDRPKKGFKRPRSSTILKGSTEEWTAKRVRSKEEPEDFMIGQTSNQPPSDTSLTAPAMERTGNRPPSKPDVDVLAMEWNGTRSRSREVRNALAIAKSSIRPPTEKAIKKPRLTGVPPGIGAVEMASTRLVEYARTGESTLRSSSKLPSSDTVDVVAKTFATLGRLEQRQGMSRDDAMAFFDEAEGHVEELRRGVRLNRAPTRVDTPGSPSPSDDEVKSLEKRQAELIAEVERYKRIASESGIDIPLLADRSANPGQSSTYPTATPWNPGPSPRTPPSAPETAENQPPRIPNPSPNRASRPSISLLSSSDLLNTSPPGNPLVDALRRRPPEEFYRDPKTNNLSLAARICLLCPSLNA</sequence>
<accession>A0A6A6REW5</accession>
<feature type="region of interest" description="Disordered" evidence="1">
    <location>
        <begin position="330"/>
        <end position="358"/>
    </location>
</feature>
<reference evidence="2" key="1">
    <citation type="journal article" date="2020" name="Stud. Mycol.">
        <title>101 Dothideomycetes genomes: a test case for predicting lifestyles and emergence of pathogens.</title>
        <authorList>
            <person name="Haridas S."/>
            <person name="Albert R."/>
            <person name="Binder M."/>
            <person name="Bloem J."/>
            <person name="Labutti K."/>
            <person name="Salamov A."/>
            <person name="Andreopoulos B."/>
            <person name="Baker S."/>
            <person name="Barry K."/>
            <person name="Bills G."/>
            <person name="Bluhm B."/>
            <person name="Cannon C."/>
            <person name="Castanera R."/>
            <person name="Culley D."/>
            <person name="Daum C."/>
            <person name="Ezra D."/>
            <person name="Gonzalez J."/>
            <person name="Henrissat B."/>
            <person name="Kuo A."/>
            <person name="Liang C."/>
            <person name="Lipzen A."/>
            <person name="Lutzoni F."/>
            <person name="Magnuson J."/>
            <person name="Mondo S."/>
            <person name="Nolan M."/>
            <person name="Ohm R."/>
            <person name="Pangilinan J."/>
            <person name="Park H.-J."/>
            <person name="Ramirez L."/>
            <person name="Alfaro M."/>
            <person name="Sun H."/>
            <person name="Tritt A."/>
            <person name="Yoshinaga Y."/>
            <person name="Zwiers L.-H."/>
            <person name="Turgeon B."/>
            <person name="Goodwin S."/>
            <person name="Spatafora J."/>
            <person name="Crous P."/>
            <person name="Grigoriev I."/>
        </authorList>
    </citation>
    <scope>NUCLEOTIDE SEQUENCE</scope>
    <source>
        <strain evidence="2">CBS 269.34</strain>
    </source>
</reference>
<feature type="compositionally biased region" description="Polar residues" evidence="1">
    <location>
        <begin position="391"/>
        <end position="403"/>
    </location>
</feature>
<name>A0A6A6REW5_9PEZI</name>
<feature type="region of interest" description="Disordered" evidence="1">
    <location>
        <begin position="1"/>
        <end position="74"/>
    </location>
</feature>
<feature type="region of interest" description="Disordered" evidence="1">
    <location>
        <begin position="385"/>
        <end position="474"/>
    </location>
</feature>